<dbReference type="RefSeq" id="WP_256311965.1">
    <property type="nucleotide sequence ID" value="NZ_JANGAC010000010.1"/>
</dbReference>
<feature type="transmembrane region" description="Helical" evidence="1">
    <location>
        <begin position="188"/>
        <end position="207"/>
    </location>
</feature>
<evidence type="ECO:0000313" key="2">
    <source>
        <dbReference type="EMBL" id="MCQ4924148.1"/>
    </source>
</evidence>
<keyword evidence="1" id="KW-0472">Membrane</keyword>
<organism evidence="2 3">
    <name type="scientific">Tissierella carlieri</name>
    <dbReference type="NCBI Taxonomy" id="689904"/>
    <lineage>
        <taxon>Bacteria</taxon>
        <taxon>Bacillati</taxon>
        <taxon>Bacillota</taxon>
        <taxon>Tissierellia</taxon>
        <taxon>Tissierellales</taxon>
        <taxon>Tissierellaceae</taxon>
        <taxon>Tissierella</taxon>
    </lineage>
</organism>
<name>A0ABT1SCG8_9FIRM</name>
<accession>A0ABT1SCG8</accession>
<gene>
    <name evidence="2" type="ORF">NE686_13685</name>
</gene>
<keyword evidence="1" id="KW-0812">Transmembrane</keyword>
<evidence type="ECO:0000256" key="1">
    <source>
        <dbReference type="SAM" id="Phobius"/>
    </source>
</evidence>
<feature type="transmembrane region" description="Helical" evidence="1">
    <location>
        <begin position="228"/>
        <end position="247"/>
    </location>
</feature>
<protein>
    <recommendedName>
        <fullName evidence="4">TM2 domain-containing protein</fullName>
    </recommendedName>
</protein>
<dbReference type="EMBL" id="JANGAC010000010">
    <property type="protein sequence ID" value="MCQ4924148.1"/>
    <property type="molecule type" value="Genomic_DNA"/>
</dbReference>
<feature type="transmembrane region" description="Helical" evidence="1">
    <location>
        <begin position="29"/>
        <end position="49"/>
    </location>
</feature>
<comment type="caution">
    <text evidence="2">The sequence shown here is derived from an EMBL/GenBank/DDBJ whole genome shotgun (WGS) entry which is preliminary data.</text>
</comment>
<keyword evidence="3" id="KW-1185">Reference proteome</keyword>
<evidence type="ECO:0000313" key="3">
    <source>
        <dbReference type="Proteomes" id="UP001524478"/>
    </source>
</evidence>
<proteinExistence type="predicted"/>
<sequence length="266" mass="30398">MRQKNKFTTFLLSFIPGLSHFYLGYADRGFIYLLIFGMLCVGSIGLSVLTYREEFLILLVGVPIIWLVALIDAFSTINAMRYGDGSEIKHIWNSEETKISNKKIITLALSIIPGAGHMYLGYQKKGLVLMGGFFFAIFFMGWLQLSFLLFLLPLIWFYSFFDAFHTLNGSDIEDMDISKLLPTIKPEYIGMGLVGIGVLVALQKVFYPILSQVLSKIFNYHNLYQVRNYIQTSIVALIFIIGGIKILQKNKNIVDDEMEEDEEYEE</sequence>
<keyword evidence="1" id="KW-1133">Transmembrane helix</keyword>
<feature type="transmembrane region" description="Helical" evidence="1">
    <location>
        <begin position="104"/>
        <end position="122"/>
    </location>
</feature>
<feature type="transmembrane region" description="Helical" evidence="1">
    <location>
        <begin position="134"/>
        <end position="158"/>
    </location>
</feature>
<reference evidence="2 3" key="1">
    <citation type="submission" date="2022-06" db="EMBL/GenBank/DDBJ databases">
        <title>Isolation of gut microbiota from human fecal samples.</title>
        <authorList>
            <person name="Pamer E.G."/>
            <person name="Barat B."/>
            <person name="Waligurski E."/>
            <person name="Medina S."/>
            <person name="Paddock L."/>
            <person name="Mostad J."/>
        </authorList>
    </citation>
    <scope>NUCLEOTIDE SEQUENCE [LARGE SCALE GENOMIC DNA]</scope>
    <source>
        <strain evidence="2 3">DFI.7.95</strain>
    </source>
</reference>
<dbReference type="Proteomes" id="UP001524478">
    <property type="component" value="Unassembled WGS sequence"/>
</dbReference>
<evidence type="ECO:0008006" key="4">
    <source>
        <dbReference type="Google" id="ProtNLM"/>
    </source>
</evidence>
<feature type="transmembrane region" description="Helical" evidence="1">
    <location>
        <begin position="56"/>
        <end position="77"/>
    </location>
</feature>